<dbReference type="InterPro" id="IPR009025">
    <property type="entry name" value="RBP11-like_dimer"/>
</dbReference>
<keyword evidence="2 6" id="KW-0240">DNA-directed RNA polymerase</keyword>
<dbReference type="GO" id="GO:0009306">
    <property type="term" value="P:protein secretion"/>
    <property type="evidence" value="ECO:0007669"/>
    <property type="project" value="TreeGrafter"/>
</dbReference>
<keyword evidence="4" id="KW-0539">Nucleus</keyword>
<evidence type="ECO:0000256" key="4">
    <source>
        <dbReference type="ARBA" id="ARBA00023242"/>
    </source>
</evidence>
<dbReference type="Pfam" id="PF13656">
    <property type="entry name" value="RNA_pol_L_2"/>
    <property type="match status" value="1"/>
</dbReference>
<dbReference type="CDD" id="cd06926">
    <property type="entry name" value="RNAP_II_RPB11"/>
    <property type="match status" value="1"/>
</dbReference>
<comment type="subcellular location">
    <subcellularLocation>
        <location evidence="1">Nucleus</location>
    </subcellularLocation>
</comment>
<evidence type="ECO:0000313" key="7">
    <source>
        <dbReference type="Proteomes" id="UP001219933"/>
    </source>
</evidence>
<dbReference type="AlphaFoldDB" id="A0AAF0J8A5"/>
<sequence length="447" mass="48869">MANAPDRFSLFILQPDERRIEVQEDMRIPNAATFIFNKEDHTLGNMLRHVVLTLPNVLFSGYKVPHPLEPRVLLKIQTDGTITPAEALQQACTKLIVGIGSLKQSWAKEVQLGGDGSAVPGSYAWPQYPAGAPAAAAPTLPTDAYAQDADRGALSGYDPEYALVLADNRDEFLARPTSDAQWRDASSLEPSTDGHILCGLDTPPDGRGGTWFGISRTGAFGVLTNYNEIIPRGLFRGPLRSRGPLVTSWLQESRTCSLESFLADVAKHKDEYGPFNLIVGQVAGEQVQVGYATNRGPDPCILPPDAPGEKTHALSNGLLSDPWPKVVTGKQLLEDALEKHRTDQDALVSALFSMLAQSNGPPKSRSDMRATICVEPLRLPSTPCGTKLSLRPFATQSWYGTRTATVCLITRESPPRAIYIERDMYCLRDGEPHSDLASERRYEFTLA</sequence>
<dbReference type="PANTHER" id="PTHR17985">
    <property type="entry name" value="SER/THR-RICH PROTEIN T10 IN DGCR REGION"/>
    <property type="match status" value="1"/>
</dbReference>
<gene>
    <name evidence="6" type="primary">RPB11</name>
    <name evidence="6" type="ORF">MCUN1_003807</name>
</gene>
<dbReference type="InterPro" id="IPR037685">
    <property type="entry name" value="RBP11"/>
</dbReference>
<dbReference type="HAMAP" id="MF_00261">
    <property type="entry name" value="RNApol_arch_Rpo11"/>
    <property type="match status" value="1"/>
</dbReference>
<dbReference type="GO" id="GO:0046983">
    <property type="term" value="F:protein dimerization activity"/>
    <property type="evidence" value="ECO:0007669"/>
    <property type="project" value="InterPro"/>
</dbReference>
<evidence type="ECO:0000256" key="3">
    <source>
        <dbReference type="ARBA" id="ARBA00023163"/>
    </source>
</evidence>
<dbReference type="PANTHER" id="PTHR17985:SF8">
    <property type="entry name" value="TRANSPORT AND GOLGI ORGANIZATION PROTEIN 2 HOMOLOG"/>
    <property type="match status" value="1"/>
</dbReference>
<organism evidence="6 7">
    <name type="scientific">Malassezia cuniculi</name>
    <dbReference type="NCBI Taxonomy" id="948313"/>
    <lineage>
        <taxon>Eukaryota</taxon>
        <taxon>Fungi</taxon>
        <taxon>Dikarya</taxon>
        <taxon>Basidiomycota</taxon>
        <taxon>Ustilaginomycotina</taxon>
        <taxon>Malasseziomycetes</taxon>
        <taxon>Malasseziales</taxon>
        <taxon>Malasseziaceae</taxon>
        <taxon>Malassezia</taxon>
    </lineage>
</organism>
<evidence type="ECO:0000313" key="6">
    <source>
        <dbReference type="EMBL" id="WFD36915.1"/>
    </source>
</evidence>
<evidence type="ECO:0000259" key="5">
    <source>
        <dbReference type="Pfam" id="PF13656"/>
    </source>
</evidence>
<dbReference type="GO" id="GO:0003899">
    <property type="term" value="F:DNA-directed RNA polymerase activity"/>
    <property type="evidence" value="ECO:0007669"/>
    <property type="project" value="InterPro"/>
</dbReference>
<dbReference type="InterPro" id="IPR008551">
    <property type="entry name" value="TANGO2"/>
</dbReference>
<dbReference type="InterPro" id="IPR036603">
    <property type="entry name" value="RBP11-like"/>
</dbReference>
<dbReference type="GO" id="GO:0003677">
    <property type="term" value="F:DNA binding"/>
    <property type="evidence" value="ECO:0007669"/>
    <property type="project" value="InterPro"/>
</dbReference>
<evidence type="ECO:0000256" key="2">
    <source>
        <dbReference type="ARBA" id="ARBA00022478"/>
    </source>
</evidence>
<dbReference type="InterPro" id="IPR022905">
    <property type="entry name" value="Rpo11-like"/>
</dbReference>
<dbReference type="SUPFAM" id="SSF55257">
    <property type="entry name" value="RBP11-like subunits of RNA polymerase"/>
    <property type="match status" value="1"/>
</dbReference>
<proteinExistence type="inferred from homology"/>
<name>A0AAF0J8A5_9BASI</name>
<dbReference type="GO" id="GO:0005794">
    <property type="term" value="C:Golgi apparatus"/>
    <property type="evidence" value="ECO:0007669"/>
    <property type="project" value="TreeGrafter"/>
</dbReference>
<dbReference type="PROSITE" id="PS01154">
    <property type="entry name" value="RNA_POL_L_13KD"/>
    <property type="match status" value="1"/>
</dbReference>
<dbReference type="InterPro" id="IPR008193">
    <property type="entry name" value="RNA_pol_Rpb11_13-16kDa_CS"/>
</dbReference>
<dbReference type="GO" id="GO:0007030">
    <property type="term" value="P:Golgi organization"/>
    <property type="evidence" value="ECO:0007669"/>
    <property type="project" value="TreeGrafter"/>
</dbReference>
<protein>
    <submittedName>
        <fullName evidence="6">DNA-directed RNA polymerase II core subunit</fullName>
    </submittedName>
</protein>
<keyword evidence="3" id="KW-0804">Transcription</keyword>
<accession>A0AAF0J8A5</accession>
<dbReference type="EMBL" id="CP119882">
    <property type="protein sequence ID" value="WFD36915.1"/>
    <property type="molecule type" value="Genomic_DNA"/>
</dbReference>
<evidence type="ECO:0000256" key="1">
    <source>
        <dbReference type="ARBA" id="ARBA00004123"/>
    </source>
</evidence>
<feature type="domain" description="DNA-directed RNA polymerase RBP11-like dimerisation" evidence="5">
    <location>
        <begin position="31"/>
        <end position="103"/>
    </location>
</feature>
<dbReference type="GO" id="GO:0005665">
    <property type="term" value="C:RNA polymerase II, core complex"/>
    <property type="evidence" value="ECO:0007669"/>
    <property type="project" value="InterPro"/>
</dbReference>
<dbReference type="GO" id="GO:0006366">
    <property type="term" value="P:transcription by RNA polymerase II"/>
    <property type="evidence" value="ECO:0007669"/>
    <property type="project" value="InterPro"/>
</dbReference>
<dbReference type="Proteomes" id="UP001219933">
    <property type="component" value="Chromosome 6"/>
</dbReference>
<reference evidence="6" key="1">
    <citation type="submission" date="2023-03" db="EMBL/GenBank/DDBJ databases">
        <title>Mating type loci evolution in Malassezia.</title>
        <authorList>
            <person name="Coelho M.A."/>
        </authorList>
    </citation>
    <scope>NUCLEOTIDE SEQUENCE</scope>
    <source>
        <strain evidence="6">CBS 11721</strain>
    </source>
</reference>
<keyword evidence="7" id="KW-1185">Reference proteome</keyword>
<dbReference type="Pfam" id="PF05742">
    <property type="entry name" value="TANGO2"/>
    <property type="match status" value="1"/>
</dbReference>
<dbReference type="Gene3D" id="3.30.1360.10">
    <property type="entry name" value="RNA polymerase, RBP11-like subunit"/>
    <property type="match status" value="1"/>
</dbReference>